<keyword evidence="1" id="KW-0732">Signal</keyword>
<dbReference type="Proteomes" id="UP000651085">
    <property type="component" value="Unassembled WGS sequence"/>
</dbReference>
<comment type="caution">
    <text evidence="2">The sequence shown here is derived from an EMBL/GenBank/DDBJ whole genome shotgun (WGS) entry which is preliminary data.</text>
</comment>
<evidence type="ECO:0000256" key="1">
    <source>
        <dbReference type="SAM" id="SignalP"/>
    </source>
</evidence>
<evidence type="ECO:0000313" key="3">
    <source>
        <dbReference type="Proteomes" id="UP000651085"/>
    </source>
</evidence>
<feature type="signal peptide" evidence="1">
    <location>
        <begin position="1"/>
        <end position="19"/>
    </location>
</feature>
<proteinExistence type="predicted"/>
<evidence type="ECO:0000313" key="2">
    <source>
        <dbReference type="EMBL" id="MBC8593684.1"/>
    </source>
</evidence>
<reference evidence="2" key="1">
    <citation type="submission" date="2020-08" db="EMBL/GenBank/DDBJ databases">
        <title>Genome public.</title>
        <authorList>
            <person name="Liu C."/>
            <person name="Sun Q."/>
        </authorList>
    </citation>
    <scope>NUCLEOTIDE SEQUENCE</scope>
    <source>
        <strain evidence="2">N12</strain>
    </source>
</reference>
<accession>A0A926IPV7</accession>
<protein>
    <submittedName>
        <fullName evidence="2">Uncharacterized protein</fullName>
    </submittedName>
</protein>
<dbReference type="EMBL" id="JACRTF010000001">
    <property type="protein sequence ID" value="MBC8593684.1"/>
    <property type="molecule type" value="Genomic_DNA"/>
</dbReference>
<gene>
    <name evidence="2" type="ORF">H8744_10595</name>
</gene>
<name>A0A926IPV7_9BACT</name>
<organism evidence="2 3">
    <name type="scientific">Jilunia laotingensis</name>
    <dbReference type="NCBI Taxonomy" id="2763675"/>
    <lineage>
        <taxon>Bacteria</taxon>
        <taxon>Pseudomonadati</taxon>
        <taxon>Bacteroidota</taxon>
        <taxon>Bacteroidia</taxon>
        <taxon>Bacteroidales</taxon>
        <taxon>Bacteroidaceae</taxon>
        <taxon>Jilunia</taxon>
    </lineage>
</organism>
<dbReference type="RefSeq" id="WP_262434790.1">
    <property type="nucleotide sequence ID" value="NZ_JACRTF010000001.1"/>
</dbReference>
<feature type="chain" id="PRO_5039644869" evidence="1">
    <location>
        <begin position="20"/>
        <end position="226"/>
    </location>
</feature>
<dbReference type="AlphaFoldDB" id="A0A926IPV7"/>
<keyword evidence="3" id="KW-1185">Reference proteome</keyword>
<sequence>MKRQIVLAFALICPFLLYAQEVFINADFVSNYMWRGIKCGSASVQPTLGVTAGGFTISAWGSTEFSDKNNEIDLTLEYEYKRLRLIINNVFYQGEGETFKYFNYQAHSTNHTFEFGAEYAISERFPLTAAWYTIFAGNDYRENGKRAWSSYCQLSYPFNVKDIELSIEAGFTPWDGTYADKFNVNNIALKASKALQITDRFSFPLFGKVGFNPYESTAYFVVGISL</sequence>